<dbReference type="PANTHER" id="PTHR33692">
    <property type="entry name" value="RIBOSOME MATURATION FACTOR RIMM"/>
    <property type="match status" value="1"/>
</dbReference>
<feature type="domain" description="Ribosome maturation factor RimM PRC barrel" evidence="7">
    <location>
        <begin position="100"/>
        <end position="153"/>
    </location>
</feature>
<dbReference type="PANTHER" id="PTHR33692:SF1">
    <property type="entry name" value="RIBOSOME MATURATION FACTOR RIMM"/>
    <property type="match status" value="1"/>
</dbReference>
<dbReference type="GO" id="GO:0043022">
    <property type="term" value="F:ribosome binding"/>
    <property type="evidence" value="ECO:0007669"/>
    <property type="project" value="InterPro"/>
</dbReference>
<evidence type="ECO:0000256" key="2">
    <source>
        <dbReference type="ARBA" id="ARBA00022517"/>
    </source>
</evidence>
<organism evidence="8 9">
    <name type="scientific">Sandarakinorhabdus cyanobacteriorum</name>
    <dbReference type="NCBI Taxonomy" id="1981098"/>
    <lineage>
        <taxon>Bacteria</taxon>
        <taxon>Pseudomonadati</taxon>
        <taxon>Pseudomonadota</taxon>
        <taxon>Alphaproteobacteria</taxon>
        <taxon>Sphingomonadales</taxon>
        <taxon>Sphingosinicellaceae</taxon>
        <taxon>Sandarakinorhabdus</taxon>
    </lineage>
</organism>
<dbReference type="InterPro" id="IPR036976">
    <property type="entry name" value="RimM_N_sf"/>
</dbReference>
<sequence length="164" mass="17333">MAMAAPTIVLAAIAGAHGIKGEVRLKLFTDALDNITRHARFDVGGRVIAVQTVRPDKPGMAIARLDGITDRNAAEALRGLQLAIPRAALPPLAEGEYYVADYIGRRVLDETGAPVGTVKSVENFGASEILDISRDAGGSVMVPFVADVVTETDDALVIDRVWLA</sequence>
<protein>
    <recommendedName>
        <fullName evidence="5">Ribosome maturation factor RimM</fullName>
    </recommendedName>
</protein>
<accession>A0A255YIA8</accession>
<dbReference type="InterPro" id="IPR056792">
    <property type="entry name" value="PRC_RimM"/>
</dbReference>
<dbReference type="GO" id="GO:0005737">
    <property type="term" value="C:cytoplasm"/>
    <property type="evidence" value="ECO:0007669"/>
    <property type="project" value="UniProtKB-SubCell"/>
</dbReference>
<keyword evidence="4 5" id="KW-0143">Chaperone</keyword>
<dbReference type="Proteomes" id="UP000216991">
    <property type="component" value="Unassembled WGS sequence"/>
</dbReference>
<keyword evidence="9" id="KW-1185">Reference proteome</keyword>
<keyword evidence="3 5" id="KW-0698">rRNA processing</keyword>
<dbReference type="Gene3D" id="2.30.30.240">
    <property type="entry name" value="PRC-barrel domain"/>
    <property type="match status" value="1"/>
</dbReference>
<dbReference type="HAMAP" id="MF_00014">
    <property type="entry name" value="Ribosome_mat_RimM"/>
    <property type="match status" value="1"/>
</dbReference>
<dbReference type="InterPro" id="IPR011033">
    <property type="entry name" value="PRC_barrel-like_sf"/>
</dbReference>
<evidence type="ECO:0000256" key="5">
    <source>
        <dbReference type="HAMAP-Rule" id="MF_00014"/>
    </source>
</evidence>
<reference evidence="8 9" key="1">
    <citation type="submission" date="2017-07" db="EMBL/GenBank/DDBJ databases">
        <title>Sandarakinorhabdus cyanobacteriorum sp. nov., a novel bacterium isolated from cyanobacterial aggregates in a eutrophic lake.</title>
        <authorList>
            <person name="Cai H."/>
        </authorList>
    </citation>
    <scope>NUCLEOTIDE SEQUENCE [LARGE SCALE GENOMIC DNA]</scope>
    <source>
        <strain evidence="8 9">TH057</strain>
    </source>
</reference>
<dbReference type="Gene3D" id="2.40.30.60">
    <property type="entry name" value="RimM"/>
    <property type="match status" value="1"/>
</dbReference>
<comment type="function">
    <text evidence="5">An accessory protein needed during the final step in the assembly of 30S ribosomal subunit, possibly for assembly of the head region. Essential for efficient processing of 16S rRNA. May be needed both before and after RbfA during the maturation of 16S rRNA. It has affinity for free ribosomal 30S subunits but not for 70S ribosomes.</text>
</comment>
<dbReference type="InterPro" id="IPR009000">
    <property type="entry name" value="Transl_B-barrel_sf"/>
</dbReference>
<dbReference type="InterPro" id="IPR002676">
    <property type="entry name" value="RimM_N"/>
</dbReference>
<dbReference type="OrthoDB" id="9788191at2"/>
<name>A0A255YIA8_9SPHN</name>
<comment type="subunit">
    <text evidence="5">Binds ribosomal protein uS19.</text>
</comment>
<comment type="caution">
    <text evidence="8">The sequence shown here is derived from an EMBL/GenBank/DDBJ whole genome shotgun (WGS) entry which is preliminary data.</text>
</comment>
<dbReference type="GO" id="GO:0042274">
    <property type="term" value="P:ribosomal small subunit biogenesis"/>
    <property type="evidence" value="ECO:0007669"/>
    <property type="project" value="UniProtKB-UniRule"/>
</dbReference>
<evidence type="ECO:0000256" key="3">
    <source>
        <dbReference type="ARBA" id="ARBA00022552"/>
    </source>
</evidence>
<evidence type="ECO:0000259" key="6">
    <source>
        <dbReference type="Pfam" id="PF01782"/>
    </source>
</evidence>
<keyword evidence="2 5" id="KW-0690">Ribosome biogenesis</keyword>
<evidence type="ECO:0000259" key="7">
    <source>
        <dbReference type="Pfam" id="PF24986"/>
    </source>
</evidence>
<dbReference type="InterPro" id="IPR011961">
    <property type="entry name" value="RimM"/>
</dbReference>
<dbReference type="SUPFAM" id="SSF50447">
    <property type="entry name" value="Translation proteins"/>
    <property type="match status" value="1"/>
</dbReference>
<feature type="domain" description="RimM N-terminal" evidence="6">
    <location>
        <begin position="10"/>
        <end position="87"/>
    </location>
</feature>
<evidence type="ECO:0000256" key="4">
    <source>
        <dbReference type="ARBA" id="ARBA00023186"/>
    </source>
</evidence>
<dbReference type="EMBL" id="NOXT01000111">
    <property type="protein sequence ID" value="OYQ28200.1"/>
    <property type="molecule type" value="Genomic_DNA"/>
</dbReference>
<comment type="domain">
    <text evidence="5">The PRC barrel domain binds ribosomal protein uS19.</text>
</comment>
<dbReference type="SUPFAM" id="SSF50346">
    <property type="entry name" value="PRC-barrel domain"/>
    <property type="match status" value="1"/>
</dbReference>
<proteinExistence type="inferred from homology"/>
<keyword evidence="1 5" id="KW-0963">Cytoplasm</keyword>
<dbReference type="GO" id="GO:0006364">
    <property type="term" value="P:rRNA processing"/>
    <property type="evidence" value="ECO:0007669"/>
    <property type="project" value="UniProtKB-UniRule"/>
</dbReference>
<evidence type="ECO:0000256" key="1">
    <source>
        <dbReference type="ARBA" id="ARBA00022490"/>
    </source>
</evidence>
<comment type="similarity">
    <text evidence="5">Belongs to the RimM family.</text>
</comment>
<gene>
    <name evidence="5 8" type="primary">rimM</name>
    <name evidence="8" type="ORF">CHU93_09545</name>
</gene>
<dbReference type="GO" id="GO:0005840">
    <property type="term" value="C:ribosome"/>
    <property type="evidence" value="ECO:0007669"/>
    <property type="project" value="InterPro"/>
</dbReference>
<dbReference type="Pfam" id="PF24986">
    <property type="entry name" value="PRC_RimM"/>
    <property type="match status" value="1"/>
</dbReference>
<dbReference type="AlphaFoldDB" id="A0A255YIA8"/>
<evidence type="ECO:0000313" key="8">
    <source>
        <dbReference type="EMBL" id="OYQ28200.1"/>
    </source>
</evidence>
<comment type="subcellular location">
    <subcellularLocation>
        <location evidence="5">Cytoplasm</location>
    </subcellularLocation>
</comment>
<dbReference type="Pfam" id="PF01782">
    <property type="entry name" value="RimM"/>
    <property type="match status" value="1"/>
</dbReference>
<dbReference type="NCBIfam" id="TIGR02273">
    <property type="entry name" value="16S_RimM"/>
    <property type="match status" value="1"/>
</dbReference>
<evidence type="ECO:0000313" key="9">
    <source>
        <dbReference type="Proteomes" id="UP000216991"/>
    </source>
</evidence>